<dbReference type="AlphaFoldDB" id="F9F313"/>
<feature type="region of interest" description="Disordered" evidence="2">
    <location>
        <begin position="286"/>
        <end position="312"/>
    </location>
</feature>
<dbReference type="CDD" id="cd08708">
    <property type="entry name" value="RGS_FLBA"/>
    <property type="match status" value="1"/>
</dbReference>
<dbReference type="OrthoDB" id="196547at2759"/>
<accession>F9F313</accession>
<name>F9F313_FUSOF</name>
<dbReference type="PROSITE" id="PS50132">
    <property type="entry name" value="RGS"/>
    <property type="match status" value="1"/>
</dbReference>
<dbReference type="InterPro" id="IPR036305">
    <property type="entry name" value="RGS_sf"/>
</dbReference>
<proteinExistence type="predicted"/>
<feature type="domain" description="DEP" evidence="4">
    <location>
        <begin position="191"/>
        <end position="277"/>
    </location>
</feature>
<dbReference type="InterPro" id="IPR000591">
    <property type="entry name" value="DEP_dom"/>
</dbReference>
<dbReference type="SUPFAM" id="SSF46785">
    <property type="entry name" value="Winged helix' DNA-binding domain"/>
    <property type="match status" value="1"/>
</dbReference>
<dbReference type="PRINTS" id="PR01301">
    <property type="entry name" value="RGSPROTEIN"/>
</dbReference>
<evidence type="ECO:0008006" key="6">
    <source>
        <dbReference type="Google" id="ProtNLM"/>
    </source>
</evidence>
<dbReference type="Pfam" id="PF00615">
    <property type="entry name" value="RGS"/>
    <property type="match status" value="1"/>
</dbReference>
<protein>
    <recommendedName>
        <fullName evidence="6">Developmental regulator flbA</fullName>
    </recommendedName>
</protein>
<dbReference type="SUPFAM" id="SSF48097">
    <property type="entry name" value="Regulator of G-protein signaling, RGS"/>
    <property type="match status" value="1"/>
</dbReference>
<feature type="domain" description="RGS" evidence="3">
    <location>
        <begin position="314"/>
        <end position="434"/>
    </location>
</feature>
<dbReference type="SMART" id="SM00049">
    <property type="entry name" value="DEP"/>
    <property type="match status" value="2"/>
</dbReference>
<dbReference type="InterPro" id="IPR016137">
    <property type="entry name" value="RGS"/>
</dbReference>
<dbReference type="InterPro" id="IPR044926">
    <property type="entry name" value="RGS_subdomain_2"/>
</dbReference>
<dbReference type="SMART" id="SM00315">
    <property type="entry name" value="RGS"/>
    <property type="match status" value="1"/>
</dbReference>
<evidence type="ECO:0000256" key="1">
    <source>
        <dbReference type="ARBA" id="ARBA00022700"/>
    </source>
</evidence>
<dbReference type="InterPro" id="IPR036390">
    <property type="entry name" value="WH_DNA-bd_sf"/>
</dbReference>
<evidence type="ECO:0000256" key="2">
    <source>
        <dbReference type="SAM" id="MobiDB-lite"/>
    </source>
</evidence>
<reference evidence="5" key="1">
    <citation type="journal article" date="2012" name="Mol. Plant Microbe Interact.">
        <title>A highly conserved effector in Fusarium oxysporum is required for full virulence on Arabidopsis.</title>
        <authorList>
            <person name="Thatcher L.F."/>
            <person name="Gardiner D.M."/>
            <person name="Kazan K."/>
            <person name="Manners J."/>
        </authorList>
    </citation>
    <scope>NUCLEOTIDE SEQUENCE [LARGE SCALE GENOMIC DNA]</scope>
    <source>
        <strain evidence="5">Fo5176</strain>
    </source>
</reference>
<dbReference type="PROSITE" id="PS50186">
    <property type="entry name" value="DEP"/>
    <property type="match status" value="1"/>
</dbReference>
<organism evidence="5">
    <name type="scientific">Fusarium oxysporum (strain Fo5176)</name>
    <name type="common">Fusarium vascular wilt</name>
    <dbReference type="NCBI Taxonomy" id="660025"/>
    <lineage>
        <taxon>Eukaryota</taxon>
        <taxon>Fungi</taxon>
        <taxon>Dikarya</taxon>
        <taxon>Ascomycota</taxon>
        <taxon>Pezizomycotina</taxon>
        <taxon>Sordariomycetes</taxon>
        <taxon>Hypocreomycetidae</taxon>
        <taxon>Hypocreales</taxon>
        <taxon>Nectriaceae</taxon>
        <taxon>Fusarium</taxon>
        <taxon>Fusarium oxysporum species complex</taxon>
    </lineage>
</organism>
<dbReference type="Pfam" id="PF25889">
    <property type="entry name" value="WHD_Fungal_DR"/>
    <property type="match status" value="1"/>
</dbReference>
<evidence type="ECO:0000259" key="3">
    <source>
        <dbReference type="PROSITE" id="PS50132"/>
    </source>
</evidence>
<sequence>MHQTSSHLLRMTDDDRPFTKDFEDLFSTLIVSLLPLSAHRVRLIKIEYTFLSEDAINNLSSLKFSQANRIRDPNNPSSIITTTVTTTFSMAKNVARSTCQRFVEARLIESAGGNHLVKLFLRKKWHQKQVSELADLGVIQLLHLERDPQTDKLIHDQTTIDVIFRRFVSAGAPNFKSSVKPTDSDSLQGYRDGGVKMADELMVNGKKYWNTFTGKATTDWLMDYSTVMDKCETVEVATLFVEYELVEPVAQDWTYMSQNPGCTTFQPTEYAIYQLMQRGMDLINGSGSRGRVSESNGGADSQRSGMTGDSSTQRLNEILNDPAVRLLFREQLRDTHCEENLSFYQDVHWFLRRCKAHNLNAMDGIKEIMAQAYGIYNVYLAPGSPCEINIDHQLRNNLANWMTKAVDQDIAMIFPLQEAMSLFEDAQTAVLKLMASGVRHLIDMIPQSPTAHLTGPTGQELLKDFATWNQLCSGCNLFGRCCKDQVVLSNDSLANTEKGQPVPPVIYLRWLMWGEGPGELTELSFLSREVMPCRLVASSLFMAVIMTL</sequence>
<dbReference type="EMBL" id="AFQF01000259">
    <property type="protein sequence ID" value="EGU88695.1"/>
    <property type="molecule type" value="Genomic_DNA"/>
</dbReference>
<dbReference type="STRING" id="660025.F9F313"/>
<comment type="caution">
    <text evidence="5">The sequence shown here is derived from an EMBL/GenBank/DDBJ whole genome shotgun (WGS) entry which is preliminary data.</text>
</comment>
<dbReference type="PANTHER" id="PTHR10845">
    <property type="entry name" value="REGULATOR OF G PROTEIN SIGNALING"/>
    <property type="match status" value="1"/>
</dbReference>
<evidence type="ECO:0000259" key="4">
    <source>
        <dbReference type="PROSITE" id="PS50186"/>
    </source>
</evidence>
<dbReference type="Gene3D" id="1.10.10.10">
    <property type="entry name" value="Winged helix-like DNA-binding domain superfamily/Winged helix DNA-binding domain"/>
    <property type="match status" value="2"/>
</dbReference>
<dbReference type="InterPro" id="IPR058855">
    <property type="entry name" value="RGS1/SST2-like_Fungal-DR"/>
</dbReference>
<dbReference type="GO" id="GO:0009968">
    <property type="term" value="P:negative regulation of signal transduction"/>
    <property type="evidence" value="ECO:0007669"/>
    <property type="project" value="UniProtKB-KW"/>
</dbReference>
<gene>
    <name evidence="5" type="ORF">FOXB_00788</name>
</gene>
<dbReference type="GO" id="GO:0035556">
    <property type="term" value="P:intracellular signal transduction"/>
    <property type="evidence" value="ECO:0007669"/>
    <property type="project" value="InterPro"/>
</dbReference>
<dbReference type="CDD" id="cd04450">
    <property type="entry name" value="DEP_RGS7-like"/>
    <property type="match status" value="1"/>
</dbReference>
<feature type="compositionally biased region" description="Polar residues" evidence="2">
    <location>
        <begin position="293"/>
        <end position="312"/>
    </location>
</feature>
<dbReference type="PANTHER" id="PTHR10845:SF192">
    <property type="entry name" value="DOUBLE HIT, ISOFORM B"/>
    <property type="match status" value="1"/>
</dbReference>
<dbReference type="Gene3D" id="1.10.167.10">
    <property type="entry name" value="Regulator of G-protein Signalling 4, domain 2"/>
    <property type="match status" value="1"/>
</dbReference>
<dbReference type="Pfam" id="PF00610">
    <property type="entry name" value="DEP"/>
    <property type="match status" value="1"/>
</dbReference>
<dbReference type="InterPro" id="IPR036388">
    <property type="entry name" value="WH-like_DNA-bd_sf"/>
</dbReference>
<keyword evidence="1" id="KW-0734">Signal transduction inhibitor</keyword>
<evidence type="ECO:0000313" key="5">
    <source>
        <dbReference type="EMBL" id="EGU88695.1"/>
    </source>
</evidence>